<feature type="compositionally biased region" description="Acidic residues" evidence="1">
    <location>
        <begin position="214"/>
        <end position="225"/>
    </location>
</feature>
<feature type="region of interest" description="Disordered" evidence="1">
    <location>
        <begin position="181"/>
        <end position="246"/>
    </location>
</feature>
<dbReference type="AlphaFoldDB" id="A0A1A3KEH0"/>
<dbReference type="RefSeq" id="WP_065141315.1">
    <property type="nucleotide sequence ID" value="NZ_LZLM01000112.1"/>
</dbReference>
<evidence type="ECO:0008006" key="4">
    <source>
        <dbReference type="Google" id="ProtNLM"/>
    </source>
</evidence>
<reference evidence="2 3" key="1">
    <citation type="submission" date="2016-06" db="EMBL/GenBank/DDBJ databases">
        <authorList>
            <person name="Kjaerup R.B."/>
            <person name="Dalgaard T.S."/>
            <person name="Juul-Madsen H.R."/>
        </authorList>
    </citation>
    <scope>NUCLEOTIDE SEQUENCE [LARGE SCALE GENOMIC DNA]</scope>
    <source>
        <strain evidence="2 3">1276495.2</strain>
    </source>
</reference>
<protein>
    <recommendedName>
        <fullName evidence="4">ESX-1 secretion-associated protein EspJ</fullName>
    </recommendedName>
</protein>
<organism evidence="2 3">
    <name type="scientific">Mycobacterium asiaticum</name>
    <dbReference type="NCBI Taxonomy" id="1790"/>
    <lineage>
        <taxon>Bacteria</taxon>
        <taxon>Bacillati</taxon>
        <taxon>Actinomycetota</taxon>
        <taxon>Actinomycetes</taxon>
        <taxon>Mycobacteriales</taxon>
        <taxon>Mycobacteriaceae</taxon>
        <taxon>Mycobacterium</taxon>
    </lineage>
</organism>
<dbReference type="Proteomes" id="UP000093925">
    <property type="component" value="Unassembled WGS sequence"/>
</dbReference>
<name>A0A1A3KEH0_MYCAS</name>
<dbReference type="EMBL" id="LZLM01000112">
    <property type="protein sequence ID" value="OBJ82411.1"/>
    <property type="molecule type" value="Genomic_DNA"/>
</dbReference>
<proteinExistence type="predicted"/>
<evidence type="ECO:0000256" key="1">
    <source>
        <dbReference type="SAM" id="MobiDB-lite"/>
    </source>
</evidence>
<feature type="compositionally biased region" description="Low complexity" evidence="1">
    <location>
        <begin position="181"/>
        <end position="195"/>
    </location>
</feature>
<evidence type="ECO:0000313" key="2">
    <source>
        <dbReference type="EMBL" id="OBJ82411.1"/>
    </source>
</evidence>
<feature type="compositionally biased region" description="Low complexity" evidence="1">
    <location>
        <begin position="226"/>
        <end position="243"/>
    </location>
</feature>
<sequence length="269" mass="25603">MVEPLAVDPARLVAAASKLTELVFPTPPSPIAATGSDAVSGAINETMPAIESLVSDGMPGVTAALKRTATSMGAAADIYAKADQSLGQALTQYAFGADGQSMGANALGAVAGLGGGAAGTAMLGGPVAAAQQLAGAASAGVVSQVGAAVGAQAEALSPRIAATVPQLVQLAPMAQQMAPMGQQVGQSVQQAASQAGQGGGTQLASDTKPADEDKKDDEDNPDNPDDAAGAQGDGAHADGAAAGKTTLVSAPVEGAAGGKSTGGPVAAPI</sequence>
<evidence type="ECO:0000313" key="3">
    <source>
        <dbReference type="Proteomes" id="UP000093925"/>
    </source>
</evidence>
<comment type="caution">
    <text evidence="2">The sequence shown here is derived from an EMBL/GenBank/DDBJ whole genome shotgun (WGS) entry which is preliminary data.</text>
</comment>
<gene>
    <name evidence="2" type="ORF">A5640_21165</name>
</gene>
<accession>A0A1A3KEH0</accession>